<dbReference type="Pfam" id="PF00535">
    <property type="entry name" value="Glycos_transf_2"/>
    <property type="match status" value="1"/>
</dbReference>
<reference evidence="5 6" key="1">
    <citation type="submission" date="2019-12" db="EMBL/GenBank/DDBJ databases">
        <title>Auraticoccus cholistani sp. nov., an actinomycete isolated from soil of Cholistan desert.</title>
        <authorList>
            <person name="Cheema M.T."/>
        </authorList>
    </citation>
    <scope>NUCLEOTIDE SEQUENCE [LARGE SCALE GENOMIC DNA]</scope>
    <source>
        <strain evidence="5 6">F435</strain>
    </source>
</reference>
<sequence length="295" mass="31281">MSTAVTVLVPARDAAATVGLALRSTLRGLPAGSRVLVHDDASTDGTVAVVRALGDDRVAVVQSAEPRGVAGGLNVLLERVETPLVARMDADDVSMPWRFAVALRALRAGADATFTTVGRFGAGVRSLGLNAPARISEQAMPLHLLLGNPVAHATLVARTDALRAVSGYRAVPAEDYDLWLRLSAAGYRLRREGVAGLLSRSHPGQVTADQGWRARARTAPGFQDAYADLARRVLGAEPVWFGVLRRLEPAGTAEARTLLDGFAERLLRAGAGLPLDQRWLLRRRVAAVTAALLRG</sequence>
<keyword evidence="6" id="KW-1185">Reference proteome</keyword>
<dbReference type="AlphaFoldDB" id="A0A6A9UUQ1"/>
<dbReference type="InterPro" id="IPR029044">
    <property type="entry name" value="Nucleotide-diphossugar_trans"/>
</dbReference>
<dbReference type="EMBL" id="WPCU01000004">
    <property type="protein sequence ID" value="MVA75304.1"/>
    <property type="molecule type" value="Genomic_DNA"/>
</dbReference>
<keyword evidence="3 5" id="KW-0808">Transferase</keyword>
<accession>A0A6A9UUQ1</accession>
<dbReference type="SUPFAM" id="SSF53448">
    <property type="entry name" value="Nucleotide-diphospho-sugar transferases"/>
    <property type="match status" value="1"/>
</dbReference>
<evidence type="ECO:0000313" key="6">
    <source>
        <dbReference type="Proteomes" id="UP000435304"/>
    </source>
</evidence>
<evidence type="ECO:0000259" key="4">
    <source>
        <dbReference type="Pfam" id="PF00535"/>
    </source>
</evidence>
<evidence type="ECO:0000256" key="2">
    <source>
        <dbReference type="ARBA" id="ARBA00022676"/>
    </source>
</evidence>
<dbReference type="PANTHER" id="PTHR43685:SF5">
    <property type="entry name" value="GLYCOSYLTRANSFERASE EPSE-RELATED"/>
    <property type="match status" value="1"/>
</dbReference>
<comment type="caution">
    <text evidence="5">The sequence shown here is derived from an EMBL/GenBank/DDBJ whole genome shotgun (WGS) entry which is preliminary data.</text>
</comment>
<dbReference type="Gene3D" id="3.90.550.10">
    <property type="entry name" value="Spore Coat Polysaccharide Biosynthesis Protein SpsA, Chain A"/>
    <property type="match status" value="1"/>
</dbReference>
<dbReference type="RefSeq" id="WP_156608328.1">
    <property type="nucleotide sequence ID" value="NZ_WPCU01000004.1"/>
</dbReference>
<dbReference type="InterPro" id="IPR001173">
    <property type="entry name" value="Glyco_trans_2-like"/>
</dbReference>
<proteinExistence type="inferred from homology"/>
<evidence type="ECO:0000313" key="5">
    <source>
        <dbReference type="EMBL" id="MVA75304.1"/>
    </source>
</evidence>
<feature type="domain" description="Glycosyltransferase 2-like" evidence="4">
    <location>
        <begin position="6"/>
        <end position="130"/>
    </location>
</feature>
<evidence type="ECO:0000256" key="1">
    <source>
        <dbReference type="ARBA" id="ARBA00006739"/>
    </source>
</evidence>
<dbReference type="Proteomes" id="UP000435304">
    <property type="component" value="Unassembled WGS sequence"/>
</dbReference>
<evidence type="ECO:0000256" key="3">
    <source>
        <dbReference type="ARBA" id="ARBA00022679"/>
    </source>
</evidence>
<dbReference type="InterPro" id="IPR050834">
    <property type="entry name" value="Glycosyltransf_2"/>
</dbReference>
<protein>
    <submittedName>
        <fullName evidence="5">Glycosyltransferase</fullName>
    </submittedName>
</protein>
<comment type="similarity">
    <text evidence="1">Belongs to the glycosyltransferase 2 family.</text>
</comment>
<gene>
    <name evidence="5" type="ORF">GC722_04565</name>
</gene>
<name>A0A6A9UUQ1_9ACTN</name>
<dbReference type="PANTHER" id="PTHR43685">
    <property type="entry name" value="GLYCOSYLTRANSFERASE"/>
    <property type="match status" value="1"/>
</dbReference>
<dbReference type="GO" id="GO:0016757">
    <property type="term" value="F:glycosyltransferase activity"/>
    <property type="evidence" value="ECO:0007669"/>
    <property type="project" value="UniProtKB-KW"/>
</dbReference>
<organism evidence="5 6">
    <name type="scientific">Auraticoccus cholistanensis</name>
    <dbReference type="NCBI Taxonomy" id="2656650"/>
    <lineage>
        <taxon>Bacteria</taxon>
        <taxon>Bacillati</taxon>
        <taxon>Actinomycetota</taxon>
        <taxon>Actinomycetes</taxon>
        <taxon>Propionibacteriales</taxon>
        <taxon>Propionibacteriaceae</taxon>
        <taxon>Auraticoccus</taxon>
    </lineage>
</organism>
<keyword evidence="2" id="KW-0328">Glycosyltransferase</keyword>